<dbReference type="SUPFAM" id="SSF53098">
    <property type="entry name" value="Ribonuclease H-like"/>
    <property type="match status" value="1"/>
</dbReference>
<organism evidence="3 4">
    <name type="scientific">Prorocentrum cordatum</name>
    <dbReference type="NCBI Taxonomy" id="2364126"/>
    <lineage>
        <taxon>Eukaryota</taxon>
        <taxon>Sar</taxon>
        <taxon>Alveolata</taxon>
        <taxon>Dinophyceae</taxon>
        <taxon>Prorocentrales</taxon>
        <taxon>Prorocentraceae</taxon>
        <taxon>Prorocentrum</taxon>
    </lineage>
</organism>
<dbReference type="Proteomes" id="UP001189429">
    <property type="component" value="Unassembled WGS sequence"/>
</dbReference>
<dbReference type="InterPro" id="IPR012337">
    <property type="entry name" value="RNaseH-like_sf"/>
</dbReference>
<accession>A0ABN9TTG1</accession>
<feature type="compositionally biased region" description="Polar residues" evidence="1">
    <location>
        <begin position="781"/>
        <end position="793"/>
    </location>
</feature>
<dbReference type="Gene3D" id="3.30.420.10">
    <property type="entry name" value="Ribonuclease H-like superfamily/Ribonuclease H"/>
    <property type="match status" value="1"/>
</dbReference>
<feature type="domain" description="C962R-like N-terminal AEP" evidence="2">
    <location>
        <begin position="819"/>
        <end position="985"/>
    </location>
</feature>
<proteinExistence type="predicted"/>
<dbReference type="InterPro" id="IPR036397">
    <property type="entry name" value="RNaseH_sf"/>
</dbReference>
<dbReference type="CDD" id="cd06127">
    <property type="entry name" value="DEDDh"/>
    <property type="match status" value="1"/>
</dbReference>
<evidence type="ECO:0000256" key="1">
    <source>
        <dbReference type="SAM" id="MobiDB-lite"/>
    </source>
</evidence>
<dbReference type="InterPro" id="IPR056443">
    <property type="entry name" value="AEP_C962R"/>
</dbReference>
<gene>
    <name evidence="3" type="ORF">PCOR1329_LOCUS42152</name>
</gene>
<evidence type="ECO:0000313" key="4">
    <source>
        <dbReference type="Proteomes" id="UP001189429"/>
    </source>
</evidence>
<dbReference type="EMBL" id="CAUYUJ010015062">
    <property type="protein sequence ID" value="CAK0849472.1"/>
    <property type="molecule type" value="Genomic_DNA"/>
</dbReference>
<sequence length="1279" mass="138297">MGHYELRMCDARLDGSTSDPEGCLNRWVLERATPGEVDGTHTVYFKVPAGLRCDECTPQWHWWSANSCQPAGDYGCYKDVLQSSGYWVGSKVIVSDCASLWLRFLADIGSRVCRRAMAGTLQATVLALASALRLQQASAHGELTVPASRNELGGSSTCARCLNGDGPCGDSSSLNFFAGSQATWTAGSIVPITVVVTAHHMGHYEFRICDARLDGSTSDPEGCLNRWVLERATPGEVTAAFGLGACAPGDDRPFCAPMDGRRPERWYLPPRGEVDGTHTVYFKVPAGLRCDECTLQWHWWSANSCQPAGDYGCYKDVLQSSGHWAGSKAPWWTAFGGSCSGPAGPNGHFGCGVRGHGRPCYLHVEAPRGAEPDTENRGADPQQRYGNRGLSKAWEGYQDQHQVGYVTPQAQRVHGLGADELAGAAPFPEVRQRFLSFIREQVQRCRQNAAGKSKACHVVLVGHNSWTFDDPMLMSGLVAEFGGAATEAAWFEAQIGEAVRVFSADSLRAAKRARQCGALAAPNDRLASVYAAVAHCPLENAHSALADARAVFTVVSALEAYMSSRRWTIGAAEAARLRAVRKLVRCPHFVSAVVAGLSETQDVNVAALKKRANDLPASSAAAAGEGASVIPAKQMSATEPFAYAKTRRARALSGRVIWDAADATDDANRESLPDILAAKTGVQPAFQTLVALGSDGEEWTLLVWLPALDPISLSFAMDFERNPLVGTWLSPLAALHISRDPLCGRLAHSELGPSESDGRRCPRNGMDMTSPGVPEPVAKQQGDNVKSQPRSSARSPLVAFLSKNNFLIRGKESSQQEITHALMDGAAGGRICLPDSAISAFFAAYGAELEAERPAFVIEGRTPVFKMHFDLDFTALHEDATAEAAAAIICSAVSSFIAKDDHADLGRTCWCIACGILDDAGARRAPGLHLVWPWLKVSTEQALWIRASALSMLRQGATCEQDWDKVLDIAVLTTNGLRMVGSDKCRDCRVCANGREARLFCGDCNRTGKIADNKIYWPWRAIPSHETEVLLRDLRENAAYVAHMCSIRVPSDQAVSCPAFRIPVGAPPPSLRKKLGRSQAASAEGRDHALQDATTQLGRAPGKREPLDLSEELKCALQECIATVDPSYANLEVRSADRRTNAERGRVTGCLLVKVSGFGCRFCLNKSAEHRQITVYFLVSTRGITQRCFSRKPVVHACGLCEKFSSPPAPLTRRLSTALIGAGCAFLIAQQPKREFLAIEAQPCGGRSSLGQSLKRQGDMLLLADRIWGKTRRTEDPPH</sequence>
<feature type="region of interest" description="Disordered" evidence="1">
    <location>
        <begin position="1068"/>
        <end position="1104"/>
    </location>
</feature>
<keyword evidence="4" id="KW-1185">Reference proteome</keyword>
<evidence type="ECO:0000313" key="3">
    <source>
        <dbReference type="EMBL" id="CAK0849472.1"/>
    </source>
</evidence>
<feature type="region of interest" description="Disordered" evidence="1">
    <location>
        <begin position="748"/>
        <end position="793"/>
    </location>
</feature>
<evidence type="ECO:0000259" key="2">
    <source>
        <dbReference type="Pfam" id="PF23162"/>
    </source>
</evidence>
<comment type="caution">
    <text evidence="3">The sequence shown here is derived from an EMBL/GenBank/DDBJ whole genome shotgun (WGS) entry which is preliminary data.</text>
</comment>
<name>A0ABN9TTG1_9DINO</name>
<dbReference type="Pfam" id="PF23162">
    <property type="entry name" value="AEP_C962R"/>
    <property type="match status" value="1"/>
</dbReference>
<protein>
    <recommendedName>
        <fullName evidence="2">C962R-like N-terminal AEP domain-containing protein</fullName>
    </recommendedName>
</protein>
<reference evidence="3" key="1">
    <citation type="submission" date="2023-10" db="EMBL/GenBank/DDBJ databases">
        <authorList>
            <person name="Chen Y."/>
            <person name="Shah S."/>
            <person name="Dougan E. K."/>
            <person name="Thang M."/>
            <person name="Chan C."/>
        </authorList>
    </citation>
    <scope>NUCLEOTIDE SEQUENCE [LARGE SCALE GENOMIC DNA]</scope>
</reference>